<evidence type="ECO:0000313" key="2">
    <source>
        <dbReference type="EMBL" id="KAK9821267.1"/>
    </source>
</evidence>
<feature type="region of interest" description="Disordered" evidence="1">
    <location>
        <begin position="70"/>
        <end position="93"/>
    </location>
</feature>
<gene>
    <name evidence="2" type="ORF">WJX74_006048</name>
</gene>
<reference evidence="2 3" key="1">
    <citation type="journal article" date="2024" name="Nat. Commun.">
        <title>Phylogenomics reveals the evolutionary origins of lichenization in chlorophyte algae.</title>
        <authorList>
            <person name="Puginier C."/>
            <person name="Libourel C."/>
            <person name="Otte J."/>
            <person name="Skaloud P."/>
            <person name="Haon M."/>
            <person name="Grisel S."/>
            <person name="Petersen M."/>
            <person name="Berrin J.G."/>
            <person name="Delaux P.M."/>
            <person name="Dal Grande F."/>
            <person name="Keller J."/>
        </authorList>
    </citation>
    <scope>NUCLEOTIDE SEQUENCE [LARGE SCALE GENOMIC DNA]</scope>
    <source>
        <strain evidence="2 3">SAG 2145</strain>
    </source>
</reference>
<dbReference type="EMBL" id="JALJOS010000039">
    <property type="protein sequence ID" value="KAK9821267.1"/>
    <property type="molecule type" value="Genomic_DNA"/>
</dbReference>
<evidence type="ECO:0000313" key="3">
    <source>
        <dbReference type="Proteomes" id="UP001438707"/>
    </source>
</evidence>
<dbReference type="Proteomes" id="UP001438707">
    <property type="component" value="Unassembled WGS sequence"/>
</dbReference>
<proteinExistence type="predicted"/>
<dbReference type="AlphaFoldDB" id="A0AAW1QIU9"/>
<comment type="caution">
    <text evidence="2">The sequence shown here is derived from an EMBL/GenBank/DDBJ whole genome shotgun (WGS) entry which is preliminary data.</text>
</comment>
<feature type="region of interest" description="Disordered" evidence="1">
    <location>
        <begin position="1"/>
        <end position="50"/>
    </location>
</feature>
<organism evidence="2 3">
    <name type="scientific">Apatococcus lobatus</name>
    <dbReference type="NCBI Taxonomy" id="904363"/>
    <lineage>
        <taxon>Eukaryota</taxon>
        <taxon>Viridiplantae</taxon>
        <taxon>Chlorophyta</taxon>
        <taxon>core chlorophytes</taxon>
        <taxon>Trebouxiophyceae</taxon>
        <taxon>Chlorellales</taxon>
        <taxon>Chlorellaceae</taxon>
        <taxon>Apatococcus</taxon>
    </lineage>
</organism>
<sequence>MDATGKGSGQSQGVGPDTAVKAAESKGRGRPKGTAAAAASKPDKPQETGAAAAARLFGSIPKRKAAMIANEASTASGAASQPATTCTVSAART</sequence>
<keyword evidence="3" id="KW-1185">Reference proteome</keyword>
<accession>A0AAW1QIU9</accession>
<protein>
    <submittedName>
        <fullName evidence="2">Uncharacterized protein</fullName>
    </submittedName>
</protein>
<name>A0AAW1QIU9_9CHLO</name>
<feature type="compositionally biased region" description="Gly residues" evidence="1">
    <location>
        <begin position="1"/>
        <end position="12"/>
    </location>
</feature>
<feature type="compositionally biased region" description="Polar residues" evidence="1">
    <location>
        <begin position="71"/>
        <end position="93"/>
    </location>
</feature>
<evidence type="ECO:0000256" key="1">
    <source>
        <dbReference type="SAM" id="MobiDB-lite"/>
    </source>
</evidence>